<sequence length="248" mass="25549">MNPISRTRTIPLGLALAALLLGGCGKSPAAPTAATATGEPAAATPAQPVRAAASGADAGGLAGRSSTLNDPDNATMVFLYYDLAGIAPPVDQWVEDDQRVRYAPGADKAARRTAVRAEFEAGLAAVRGVGVLQLTLQAGLSSYDPTYGEFTVGALSPGAVYTFKAQGQTVNLKFDNALTAQSWSVPKDQAQAIVDRIGNDSLLLDATLHIRKVLPGPGGGTVVAHVDSWSLRDSRSGSIVARVKAIKD</sequence>
<evidence type="ECO:0008006" key="5">
    <source>
        <dbReference type="Google" id="ProtNLM"/>
    </source>
</evidence>
<protein>
    <recommendedName>
        <fullName evidence="5">DUF4852 domain-containing protein</fullName>
    </recommendedName>
</protein>
<dbReference type="PROSITE" id="PS51257">
    <property type="entry name" value="PROKAR_LIPOPROTEIN"/>
    <property type="match status" value="1"/>
</dbReference>
<organism evidence="3 4">
    <name type="scientific">Rhodanobacter lindaniclasticus</name>
    <dbReference type="NCBI Taxonomy" id="75310"/>
    <lineage>
        <taxon>Bacteria</taxon>
        <taxon>Pseudomonadati</taxon>
        <taxon>Pseudomonadota</taxon>
        <taxon>Gammaproteobacteria</taxon>
        <taxon>Lysobacterales</taxon>
        <taxon>Rhodanobacteraceae</taxon>
        <taxon>Rhodanobacter</taxon>
    </lineage>
</organism>
<dbReference type="Proteomes" id="UP000306317">
    <property type="component" value="Unassembled WGS sequence"/>
</dbReference>
<dbReference type="AlphaFoldDB" id="A0A4S3KDR2"/>
<proteinExistence type="predicted"/>
<keyword evidence="4" id="KW-1185">Reference proteome</keyword>
<accession>A0A4S3KDR2</accession>
<evidence type="ECO:0000313" key="4">
    <source>
        <dbReference type="Proteomes" id="UP000306317"/>
    </source>
</evidence>
<keyword evidence="2" id="KW-0732">Signal</keyword>
<evidence type="ECO:0000313" key="3">
    <source>
        <dbReference type="EMBL" id="THD06590.1"/>
    </source>
</evidence>
<dbReference type="EMBL" id="MWIO01000032">
    <property type="protein sequence ID" value="THD06590.1"/>
    <property type="molecule type" value="Genomic_DNA"/>
</dbReference>
<reference evidence="3 4" key="1">
    <citation type="submission" date="2017-02" db="EMBL/GenBank/DDBJ databases">
        <title>Whole genome sequencing of Rhodanobacter lindaniclasticus DSM 17932.</title>
        <authorList>
            <person name="Kumar S."/>
            <person name="Patil P."/>
            <person name="Patil P.B."/>
        </authorList>
    </citation>
    <scope>NUCLEOTIDE SEQUENCE [LARGE SCALE GENOMIC DNA]</scope>
    <source>
        <strain evidence="3 4">DSM 17932</strain>
    </source>
</reference>
<feature type="signal peptide" evidence="2">
    <location>
        <begin position="1"/>
        <end position="29"/>
    </location>
</feature>
<feature type="region of interest" description="Disordered" evidence="1">
    <location>
        <begin position="29"/>
        <end position="67"/>
    </location>
</feature>
<evidence type="ECO:0000256" key="2">
    <source>
        <dbReference type="SAM" id="SignalP"/>
    </source>
</evidence>
<gene>
    <name evidence="3" type="ORF">B1991_12210</name>
</gene>
<evidence type="ECO:0000256" key="1">
    <source>
        <dbReference type="SAM" id="MobiDB-lite"/>
    </source>
</evidence>
<name>A0A4S3KDR2_9GAMM</name>
<dbReference type="RefSeq" id="WP_168709635.1">
    <property type="nucleotide sequence ID" value="NZ_MWIO01000032.1"/>
</dbReference>
<feature type="chain" id="PRO_5020441565" description="DUF4852 domain-containing protein" evidence="2">
    <location>
        <begin position="30"/>
        <end position="248"/>
    </location>
</feature>
<comment type="caution">
    <text evidence="3">The sequence shown here is derived from an EMBL/GenBank/DDBJ whole genome shotgun (WGS) entry which is preliminary data.</text>
</comment>
<feature type="compositionally biased region" description="Low complexity" evidence="1">
    <location>
        <begin position="29"/>
        <end position="56"/>
    </location>
</feature>